<dbReference type="EMBL" id="SMMG02000001">
    <property type="protein sequence ID" value="KAA3486763.1"/>
    <property type="molecule type" value="Genomic_DNA"/>
</dbReference>
<keyword evidence="1" id="KW-0548">Nucleotidyltransferase</keyword>
<evidence type="ECO:0000313" key="1">
    <source>
        <dbReference type="EMBL" id="KAA3486763.1"/>
    </source>
</evidence>
<keyword evidence="1" id="KW-0808">Transferase</keyword>
<keyword evidence="1" id="KW-0695">RNA-directed DNA polymerase</keyword>
<proteinExistence type="predicted"/>
<dbReference type="PANTHER" id="PTHR46890">
    <property type="entry name" value="NON-LTR RETROLELEMENT REVERSE TRANSCRIPTASE-LIKE PROTEIN-RELATED"/>
    <property type="match status" value="1"/>
</dbReference>
<reference evidence="2" key="1">
    <citation type="journal article" date="2019" name="Plant Biotechnol. J.">
        <title>Genome sequencing of the Australian wild diploid species Gossypium australe highlights disease resistance and delayed gland morphogenesis.</title>
        <authorList>
            <person name="Cai Y."/>
            <person name="Cai X."/>
            <person name="Wang Q."/>
            <person name="Wang P."/>
            <person name="Zhang Y."/>
            <person name="Cai C."/>
            <person name="Xu Y."/>
            <person name="Wang K."/>
            <person name="Zhou Z."/>
            <person name="Wang C."/>
            <person name="Geng S."/>
            <person name="Li B."/>
            <person name="Dong Q."/>
            <person name="Hou Y."/>
            <person name="Wang H."/>
            <person name="Ai P."/>
            <person name="Liu Z."/>
            <person name="Yi F."/>
            <person name="Sun M."/>
            <person name="An G."/>
            <person name="Cheng J."/>
            <person name="Zhang Y."/>
            <person name="Shi Q."/>
            <person name="Xie Y."/>
            <person name="Shi X."/>
            <person name="Chang Y."/>
            <person name="Huang F."/>
            <person name="Chen Y."/>
            <person name="Hong S."/>
            <person name="Mi L."/>
            <person name="Sun Q."/>
            <person name="Zhang L."/>
            <person name="Zhou B."/>
            <person name="Peng R."/>
            <person name="Zhang X."/>
            <person name="Liu F."/>
        </authorList>
    </citation>
    <scope>NUCLEOTIDE SEQUENCE [LARGE SCALE GENOMIC DNA]</scope>
    <source>
        <strain evidence="2">cv. PA1801</strain>
    </source>
</reference>
<organism evidence="1 2">
    <name type="scientific">Gossypium australe</name>
    <dbReference type="NCBI Taxonomy" id="47621"/>
    <lineage>
        <taxon>Eukaryota</taxon>
        <taxon>Viridiplantae</taxon>
        <taxon>Streptophyta</taxon>
        <taxon>Embryophyta</taxon>
        <taxon>Tracheophyta</taxon>
        <taxon>Spermatophyta</taxon>
        <taxon>Magnoliopsida</taxon>
        <taxon>eudicotyledons</taxon>
        <taxon>Gunneridae</taxon>
        <taxon>Pentapetalae</taxon>
        <taxon>rosids</taxon>
        <taxon>malvids</taxon>
        <taxon>Malvales</taxon>
        <taxon>Malvaceae</taxon>
        <taxon>Malvoideae</taxon>
        <taxon>Gossypium</taxon>
    </lineage>
</organism>
<accession>A0A5B6WZ85</accession>
<name>A0A5B6WZ85_9ROSI</name>
<sequence length="198" mass="22639">MRFEDGRETEEIYEMEGIAGSYFQNLFSTGRRGNYKHLLTGINRCIFEEDNSWLMASYTKEEIRVALSELGPTKAPEEDGFLTLFYQKCWSIMGDDMSSFCLQHLNGGMDISLTNKTNILLIPKIPNPSNINHFRPISLCNVLYKLMAKVIANRLHVVINKCINLAQSAFVPERLISDNVLLAYEILHALKQQKMGKK</sequence>
<gene>
    <name evidence="1" type="ORF">EPI10_030639</name>
</gene>
<dbReference type="OrthoDB" id="997823at2759"/>
<protein>
    <submittedName>
        <fullName evidence="1">Reverse transcriptase</fullName>
    </submittedName>
</protein>
<comment type="caution">
    <text evidence="1">The sequence shown here is derived from an EMBL/GenBank/DDBJ whole genome shotgun (WGS) entry which is preliminary data.</text>
</comment>
<dbReference type="AlphaFoldDB" id="A0A5B6WZ85"/>
<dbReference type="PANTHER" id="PTHR46890:SF48">
    <property type="entry name" value="RNA-DIRECTED DNA POLYMERASE"/>
    <property type="match status" value="1"/>
</dbReference>
<dbReference type="InterPro" id="IPR052343">
    <property type="entry name" value="Retrotransposon-Effector_Assoc"/>
</dbReference>
<dbReference type="GO" id="GO:0003964">
    <property type="term" value="F:RNA-directed DNA polymerase activity"/>
    <property type="evidence" value="ECO:0007669"/>
    <property type="project" value="UniProtKB-KW"/>
</dbReference>
<dbReference type="Proteomes" id="UP000325315">
    <property type="component" value="Unassembled WGS sequence"/>
</dbReference>
<evidence type="ECO:0000313" key="2">
    <source>
        <dbReference type="Proteomes" id="UP000325315"/>
    </source>
</evidence>
<keyword evidence="2" id="KW-1185">Reference proteome</keyword>